<evidence type="ECO:0000259" key="5">
    <source>
        <dbReference type="PROSITE" id="PS51000"/>
    </source>
</evidence>
<gene>
    <name evidence="6" type="ORF">J3R75_001924</name>
</gene>
<sequence>MHQRQQQLLEMMRHGMVEIKRAAASLGVAEMTVRRDLQALAEQRLVMMVKGGAVVHPSRYEPEHSERNLTAAKYALAEALYKRIMPVDSLYLSTGFTVLAFANVLARRSIRPLTVITNSLSAAAALFRTPCKVMLLGGELRANSLDLVGPMAEKDIDLFHVDMVVSGCDGVCGQRGFYSSDLNLSRLERKTMAIADKVAIVTESSKFGKKKLANFALPHEVDLLVTDDALPAAEKDALERAGVEVTTVAL</sequence>
<dbReference type="InterPro" id="IPR050313">
    <property type="entry name" value="Carb_Metab_HTH_regulators"/>
</dbReference>
<proteinExistence type="predicted"/>
<name>A0AAE3VG21_9BACT</name>
<protein>
    <submittedName>
        <fullName evidence="6">DeoR family transcriptional regulator of aga operon</fullName>
    </submittedName>
</protein>
<feature type="domain" description="HTH deoR-type" evidence="5">
    <location>
        <begin position="1"/>
        <end position="55"/>
    </location>
</feature>
<keyword evidence="7" id="KW-1185">Reference proteome</keyword>
<dbReference type="InterPro" id="IPR037171">
    <property type="entry name" value="NagB/RpiA_transferase-like"/>
</dbReference>
<evidence type="ECO:0000256" key="4">
    <source>
        <dbReference type="ARBA" id="ARBA00023163"/>
    </source>
</evidence>
<dbReference type="InterPro" id="IPR018356">
    <property type="entry name" value="Tscrpt_reg_HTH_DeoR_CS"/>
</dbReference>
<dbReference type="InterPro" id="IPR014036">
    <property type="entry name" value="DeoR-like_C"/>
</dbReference>
<dbReference type="Gene3D" id="3.40.50.1360">
    <property type="match status" value="1"/>
</dbReference>
<evidence type="ECO:0000256" key="1">
    <source>
        <dbReference type="ARBA" id="ARBA00022491"/>
    </source>
</evidence>
<keyword evidence="2" id="KW-0805">Transcription regulation</keyword>
<dbReference type="SUPFAM" id="SSF100950">
    <property type="entry name" value="NagB/RpiA/CoA transferase-like"/>
    <property type="match status" value="1"/>
</dbReference>
<evidence type="ECO:0000256" key="2">
    <source>
        <dbReference type="ARBA" id="ARBA00023015"/>
    </source>
</evidence>
<dbReference type="Pfam" id="PF08220">
    <property type="entry name" value="HTH_DeoR"/>
    <property type="match status" value="1"/>
</dbReference>
<dbReference type="SMART" id="SM01134">
    <property type="entry name" value="DeoRC"/>
    <property type="match status" value="1"/>
</dbReference>
<dbReference type="PROSITE" id="PS51000">
    <property type="entry name" value="HTH_DEOR_2"/>
    <property type="match status" value="1"/>
</dbReference>
<dbReference type="RefSeq" id="WP_307261267.1">
    <property type="nucleotide sequence ID" value="NZ_JAUSVL010000001.1"/>
</dbReference>
<dbReference type="EMBL" id="JAUSVL010000001">
    <property type="protein sequence ID" value="MDQ0289817.1"/>
    <property type="molecule type" value="Genomic_DNA"/>
</dbReference>
<dbReference type="PANTHER" id="PTHR30363:SF4">
    <property type="entry name" value="GLYCEROL-3-PHOSPHATE REGULON REPRESSOR"/>
    <property type="match status" value="1"/>
</dbReference>
<dbReference type="Proteomes" id="UP001238163">
    <property type="component" value="Unassembled WGS sequence"/>
</dbReference>
<comment type="caution">
    <text evidence="6">The sequence shown here is derived from an EMBL/GenBank/DDBJ whole genome shotgun (WGS) entry which is preliminary data.</text>
</comment>
<dbReference type="InterPro" id="IPR036390">
    <property type="entry name" value="WH_DNA-bd_sf"/>
</dbReference>
<dbReference type="GO" id="GO:0003700">
    <property type="term" value="F:DNA-binding transcription factor activity"/>
    <property type="evidence" value="ECO:0007669"/>
    <property type="project" value="InterPro"/>
</dbReference>
<dbReference type="Pfam" id="PF00455">
    <property type="entry name" value="DeoRC"/>
    <property type="match status" value="1"/>
</dbReference>
<dbReference type="AlphaFoldDB" id="A0AAE3VG21"/>
<dbReference type="GO" id="GO:0003677">
    <property type="term" value="F:DNA binding"/>
    <property type="evidence" value="ECO:0007669"/>
    <property type="project" value="UniProtKB-KW"/>
</dbReference>
<accession>A0AAE3VG21</accession>
<dbReference type="SUPFAM" id="SSF46785">
    <property type="entry name" value="Winged helix' DNA-binding domain"/>
    <property type="match status" value="1"/>
</dbReference>
<dbReference type="InterPro" id="IPR001034">
    <property type="entry name" value="DeoR_HTH"/>
</dbReference>
<organism evidence="6 7">
    <name type="scientific">Oligosphaera ethanolica</name>
    <dbReference type="NCBI Taxonomy" id="760260"/>
    <lineage>
        <taxon>Bacteria</taxon>
        <taxon>Pseudomonadati</taxon>
        <taxon>Lentisphaerota</taxon>
        <taxon>Oligosphaeria</taxon>
        <taxon>Oligosphaerales</taxon>
        <taxon>Oligosphaeraceae</taxon>
        <taxon>Oligosphaera</taxon>
    </lineage>
</organism>
<dbReference type="PROSITE" id="PS00894">
    <property type="entry name" value="HTH_DEOR_1"/>
    <property type="match status" value="1"/>
</dbReference>
<dbReference type="SMART" id="SM00420">
    <property type="entry name" value="HTH_DEOR"/>
    <property type="match status" value="1"/>
</dbReference>
<reference evidence="6" key="1">
    <citation type="submission" date="2023-07" db="EMBL/GenBank/DDBJ databases">
        <title>Genomic Encyclopedia of Type Strains, Phase IV (KMG-IV): sequencing the most valuable type-strain genomes for metagenomic binning, comparative biology and taxonomic classification.</title>
        <authorList>
            <person name="Goeker M."/>
        </authorList>
    </citation>
    <scope>NUCLEOTIDE SEQUENCE</scope>
    <source>
        <strain evidence="6">DSM 24202</strain>
    </source>
</reference>
<keyword evidence="3" id="KW-0238">DNA-binding</keyword>
<keyword evidence="1" id="KW-0678">Repressor</keyword>
<evidence type="ECO:0000256" key="3">
    <source>
        <dbReference type="ARBA" id="ARBA00023125"/>
    </source>
</evidence>
<keyword evidence="4" id="KW-0804">Transcription</keyword>
<evidence type="ECO:0000313" key="7">
    <source>
        <dbReference type="Proteomes" id="UP001238163"/>
    </source>
</evidence>
<dbReference type="PANTHER" id="PTHR30363">
    <property type="entry name" value="HTH-TYPE TRANSCRIPTIONAL REGULATOR SRLR-RELATED"/>
    <property type="match status" value="1"/>
</dbReference>
<evidence type="ECO:0000313" key="6">
    <source>
        <dbReference type="EMBL" id="MDQ0289817.1"/>
    </source>
</evidence>